<evidence type="ECO:0000256" key="1">
    <source>
        <dbReference type="ARBA" id="ARBA00023015"/>
    </source>
</evidence>
<sequence length="365" mass="42034">MKLTPCCPKYNAAVRPVIPPPTMMTCVLSCFIYLFLCKFQEEDHHVLCTKRIKMYHELLQQLKTFEYKKIEGQIGARSGVLQIYKGTDFIISDAAMTTVAATPSWKHYNSPGWAEFTFVVKGNILQTQVGLFEKRVLAQGSHSFLFNPDTLEENQLMGKGEYRIISILMPIDKALFLFHEYLPEFSHVATQLAAGKALFHQSPDHRFADRIAHILNHLWESPKQARLQKLYFESVVNELFCLQWESMLHTPKDHSGLKLRNSDIEKLHYAAGILARSYQEPPSLEQLANEAQLNEYKLKAGFKQLYGTSVLNYALNLRLEQAQKLIKETEKTISEIAYELGYTHSQHFQRAFKKKFGITPNSLRK</sequence>
<keyword evidence="3" id="KW-0804">Transcription</keyword>
<protein>
    <submittedName>
        <fullName evidence="6">AraC family transcriptional regulator</fullName>
    </submittedName>
</protein>
<feature type="coiled-coil region" evidence="4">
    <location>
        <begin position="312"/>
        <end position="339"/>
    </location>
</feature>
<organism evidence="6 7">
    <name type="scientific">Chitinophaga silvisoli</name>
    <dbReference type="NCBI Taxonomy" id="2291814"/>
    <lineage>
        <taxon>Bacteria</taxon>
        <taxon>Pseudomonadati</taxon>
        <taxon>Bacteroidota</taxon>
        <taxon>Chitinophagia</taxon>
        <taxon>Chitinophagales</taxon>
        <taxon>Chitinophagaceae</taxon>
        <taxon>Chitinophaga</taxon>
    </lineage>
</organism>
<keyword evidence="4" id="KW-0175">Coiled coil</keyword>
<dbReference type="GO" id="GO:0043565">
    <property type="term" value="F:sequence-specific DNA binding"/>
    <property type="evidence" value="ECO:0007669"/>
    <property type="project" value="InterPro"/>
</dbReference>
<evidence type="ECO:0000313" key="6">
    <source>
        <dbReference type="EMBL" id="RFM32816.1"/>
    </source>
</evidence>
<reference evidence="6 7" key="1">
    <citation type="submission" date="2018-08" db="EMBL/GenBank/DDBJ databases">
        <title>Chitinophaga sp. K20C18050901, a novel bacterium isolated from forest soil.</title>
        <authorList>
            <person name="Wang C."/>
        </authorList>
    </citation>
    <scope>NUCLEOTIDE SEQUENCE [LARGE SCALE GENOMIC DNA]</scope>
    <source>
        <strain evidence="6 7">K20C18050901</strain>
    </source>
</reference>
<proteinExistence type="predicted"/>
<dbReference type="PANTHER" id="PTHR47893">
    <property type="entry name" value="REGULATORY PROTEIN PCHR"/>
    <property type="match status" value="1"/>
</dbReference>
<evidence type="ECO:0000256" key="2">
    <source>
        <dbReference type="ARBA" id="ARBA00023125"/>
    </source>
</evidence>
<dbReference type="InterPro" id="IPR053142">
    <property type="entry name" value="PchR_regulatory_protein"/>
</dbReference>
<evidence type="ECO:0000256" key="3">
    <source>
        <dbReference type="ARBA" id="ARBA00023163"/>
    </source>
</evidence>
<name>A0A3E1NXZ6_9BACT</name>
<dbReference type="Gene3D" id="1.10.10.60">
    <property type="entry name" value="Homeodomain-like"/>
    <property type="match status" value="1"/>
</dbReference>
<dbReference type="PROSITE" id="PS00041">
    <property type="entry name" value="HTH_ARAC_FAMILY_1"/>
    <property type="match status" value="1"/>
</dbReference>
<accession>A0A3E1NXZ6</accession>
<gene>
    <name evidence="6" type="ORF">DXN04_22875</name>
</gene>
<keyword evidence="7" id="KW-1185">Reference proteome</keyword>
<feature type="domain" description="HTH araC/xylS-type" evidence="5">
    <location>
        <begin position="268"/>
        <end position="365"/>
    </location>
</feature>
<keyword evidence="2" id="KW-0238">DNA-binding</keyword>
<dbReference type="SMART" id="SM00342">
    <property type="entry name" value="HTH_ARAC"/>
    <property type="match status" value="1"/>
</dbReference>
<dbReference type="PROSITE" id="PS01124">
    <property type="entry name" value="HTH_ARAC_FAMILY_2"/>
    <property type="match status" value="1"/>
</dbReference>
<dbReference type="SUPFAM" id="SSF46689">
    <property type="entry name" value="Homeodomain-like"/>
    <property type="match status" value="2"/>
</dbReference>
<evidence type="ECO:0000313" key="7">
    <source>
        <dbReference type="Proteomes" id="UP000261174"/>
    </source>
</evidence>
<dbReference type="InterPro" id="IPR020449">
    <property type="entry name" value="Tscrpt_reg_AraC-type_HTH"/>
</dbReference>
<comment type="caution">
    <text evidence="6">The sequence shown here is derived from an EMBL/GenBank/DDBJ whole genome shotgun (WGS) entry which is preliminary data.</text>
</comment>
<dbReference type="InterPro" id="IPR009057">
    <property type="entry name" value="Homeodomain-like_sf"/>
</dbReference>
<dbReference type="Proteomes" id="UP000261174">
    <property type="component" value="Unassembled WGS sequence"/>
</dbReference>
<evidence type="ECO:0000256" key="4">
    <source>
        <dbReference type="SAM" id="Coils"/>
    </source>
</evidence>
<dbReference type="InterPro" id="IPR018062">
    <property type="entry name" value="HTH_AraC-typ_CS"/>
</dbReference>
<dbReference type="Pfam" id="PF12833">
    <property type="entry name" value="HTH_18"/>
    <property type="match status" value="1"/>
</dbReference>
<dbReference type="GO" id="GO:0003700">
    <property type="term" value="F:DNA-binding transcription factor activity"/>
    <property type="evidence" value="ECO:0007669"/>
    <property type="project" value="InterPro"/>
</dbReference>
<dbReference type="PANTHER" id="PTHR47893:SF1">
    <property type="entry name" value="REGULATORY PROTEIN PCHR"/>
    <property type="match status" value="1"/>
</dbReference>
<keyword evidence="1" id="KW-0805">Transcription regulation</keyword>
<dbReference type="EMBL" id="QTJV01000009">
    <property type="protein sequence ID" value="RFM32816.1"/>
    <property type="molecule type" value="Genomic_DNA"/>
</dbReference>
<evidence type="ECO:0000259" key="5">
    <source>
        <dbReference type="PROSITE" id="PS01124"/>
    </source>
</evidence>
<dbReference type="PRINTS" id="PR00032">
    <property type="entry name" value="HTHARAC"/>
</dbReference>
<dbReference type="InterPro" id="IPR018060">
    <property type="entry name" value="HTH_AraC"/>
</dbReference>
<dbReference type="AlphaFoldDB" id="A0A3E1NXZ6"/>